<keyword evidence="2" id="KW-0808">Transferase</keyword>
<dbReference type="PROSITE" id="PS51186">
    <property type="entry name" value="GNAT"/>
    <property type="match status" value="1"/>
</dbReference>
<feature type="domain" description="N-acetyltransferase" evidence="1">
    <location>
        <begin position="8"/>
        <end position="174"/>
    </location>
</feature>
<dbReference type="PANTHER" id="PTHR43792:SF1">
    <property type="entry name" value="N-ACETYLTRANSFERASE DOMAIN-CONTAINING PROTEIN"/>
    <property type="match status" value="1"/>
</dbReference>
<reference evidence="2 3" key="1">
    <citation type="submission" date="2020-08" db="EMBL/GenBank/DDBJ databases">
        <title>Genomic Encyclopedia of Type Strains, Phase IV (KMG-IV): sequencing the most valuable type-strain genomes for metagenomic binning, comparative biology and taxonomic classification.</title>
        <authorList>
            <person name="Goeker M."/>
        </authorList>
    </citation>
    <scope>NUCLEOTIDE SEQUENCE [LARGE SCALE GENOMIC DNA]</scope>
    <source>
        <strain evidence="2 3">DSM 25079</strain>
    </source>
</reference>
<proteinExistence type="predicted"/>
<evidence type="ECO:0000313" key="2">
    <source>
        <dbReference type="EMBL" id="MBB5685392.1"/>
    </source>
</evidence>
<dbReference type="Pfam" id="PF13302">
    <property type="entry name" value="Acetyltransf_3"/>
    <property type="match status" value="1"/>
</dbReference>
<evidence type="ECO:0000259" key="1">
    <source>
        <dbReference type="PROSITE" id="PS51186"/>
    </source>
</evidence>
<keyword evidence="3" id="KW-1185">Reference proteome</keyword>
<evidence type="ECO:0000313" key="3">
    <source>
        <dbReference type="Proteomes" id="UP000549617"/>
    </source>
</evidence>
<dbReference type="EMBL" id="JACIJC010000002">
    <property type="protein sequence ID" value="MBB5685392.1"/>
    <property type="molecule type" value="Genomic_DNA"/>
</dbReference>
<dbReference type="RefSeq" id="WP_184016694.1">
    <property type="nucleotide sequence ID" value="NZ_JACIJC010000002.1"/>
</dbReference>
<organism evidence="2 3">
    <name type="scientific">Sphingobium boeckii</name>
    <dbReference type="NCBI Taxonomy" id="1082345"/>
    <lineage>
        <taxon>Bacteria</taxon>
        <taxon>Pseudomonadati</taxon>
        <taxon>Pseudomonadota</taxon>
        <taxon>Alphaproteobacteria</taxon>
        <taxon>Sphingomonadales</taxon>
        <taxon>Sphingomonadaceae</taxon>
        <taxon>Sphingobium</taxon>
    </lineage>
</organism>
<protein>
    <submittedName>
        <fullName evidence="2">RimJ/RimL family protein N-acetyltransferase</fullName>
    </submittedName>
</protein>
<dbReference type="PANTHER" id="PTHR43792">
    <property type="entry name" value="GNAT FAMILY, PUTATIVE (AFU_ORTHOLOGUE AFUA_3G00765)-RELATED-RELATED"/>
    <property type="match status" value="1"/>
</dbReference>
<dbReference type="Gene3D" id="3.40.630.30">
    <property type="match status" value="1"/>
</dbReference>
<gene>
    <name evidence="2" type="ORF">FHS49_001400</name>
</gene>
<dbReference type="Proteomes" id="UP000549617">
    <property type="component" value="Unassembled WGS sequence"/>
</dbReference>
<comment type="caution">
    <text evidence="2">The sequence shown here is derived from an EMBL/GenBank/DDBJ whole genome shotgun (WGS) entry which is preliminary data.</text>
</comment>
<dbReference type="InterPro" id="IPR016181">
    <property type="entry name" value="Acyl_CoA_acyltransferase"/>
</dbReference>
<dbReference type="InterPro" id="IPR051531">
    <property type="entry name" value="N-acetyltransferase"/>
</dbReference>
<dbReference type="InterPro" id="IPR000182">
    <property type="entry name" value="GNAT_dom"/>
</dbReference>
<dbReference type="AlphaFoldDB" id="A0A7W9AH34"/>
<dbReference type="SUPFAM" id="SSF55729">
    <property type="entry name" value="Acyl-CoA N-acyltransferases (Nat)"/>
    <property type="match status" value="1"/>
</dbReference>
<name>A0A7W9AH34_9SPHN</name>
<dbReference type="GO" id="GO:0016747">
    <property type="term" value="F:acyltransferase activity, transferring groups other than amino-acyl groups"/>
    <property type="evidence" value="ECO:0007669"/>
    <property type="project" value="InterPro"/>
</dbReference>
<sequence length="182" mass="19486">MFARTPRLLLRPGWLEDAPALAHAIGDEAIVRNLATVPWPYDLTQAQAFLARAQDDHLPALLAFARTNGPPRLIGGCGLSRTPEGEVALGYWISRPHWGLGYATEAGRAVLEIGHALGLRRITASHFTDNPASGHVLRKLGFGPTGKIVNRTSLGRGDEAACALYALVDEVAMDDDIVSMAA</sequence>
<accession>A0A7W9AH34</accession>